<dbReference type="PANTHER" id="PTHR35812:SF1">
    <property type="entry name" value="LIPOPROTEIN"/>
    <property type="match status" value="1"/>
</dbReference>
<dbReference type="EMBL" id="QLNI01000003">
    <property type="protein sequence ID" value="RAM03576.1"/>
    <property type="molecule type" value="Genomic_DNA"/>
</dbReference>
<feature type="domain" description="Lcl C-terminal" evidence="2">
    <location>
        <begin position="193"/>
        <end position="310"/>
    </location>
</feature>
<gene>
    <name evidence="4" type="ORF">DO021_02150</name>
    <name evidence="3" type="ORF">EYB58_14390</name>
</gene>
<evidence type="ECO:0000259" key="2">
    <source>
        <dbReference type="Pfam" id="PF07603"/>
    </source>
</evidence>
<organism evidence="4 5">
    <name type="scientific">Desulfobacter hydrogenophilus</name>
    <dbReference type="NCBI Taxonomy" id="2291"/>
    <lineage>
        <taxon>Bacteria</taxon>
        <taxon>Pseudomonadati</taxon>
        <taxon>Thermodesulfobacteriota</taxon>
        <taxon>Desulfobacteria</taxon>
        <taxon>Desulfobacterales</taxon>
        <taxon>Desulfobacteraceae</taxon>
        <taxon>Desulfobacter</taxon>
    </lineage>
</organism>
<dbReference type="Proteomes" id="UP000293902">
    <property type="component" value="Chromosome"/>
</dbReference>
<evidence type="ECO:0000313" key="3">
    <source>
        <dbReference type="EMBL" id="QBH14007.1"/>
    </source>
</evidence>
<evidence type="ECO:0000313" key="5">
    <source>
        <dbReference type="Proteomes" id="UP000248798"/>
    </source>
</evidence>
<dbReference type="InterPro" id="IPR011460">
    <property type="entry name" value="Lcl_C"/>
</dbReference>
<evidence type="ECO:0000313" key="4">
    <source>
        <dbReference type="EMBL" id="RAM03576.1"/>
    </source>
</evidence>
<name>A0A328FHB3_9BACT</name>
<reference evidence="4 5" key="1">
    <citation type="submission" date="2018-06" db="EMBL/GenBank/DDBJ databases">
        <title>Complete Genome Sequence of Desulfobacter hydrogenophilus (DSM3380).</title>
        <authorList>
            <person name="Marietou A."/>
            <person name="Schreiber L."/>
            <person name="Marshall I."/>
            <person name="Jorgensen B."/>
        </authorList>
    </citation>
    <scope>NUCLEOTIDE SEQUENCE [LARGE SCALE GENOMIC DNA]</scope>
    <source>
        <strain evidence="4 5">DSM 3380</strain>
    </source>
</reference>
<dbReference type="PANTHER" id="PTHR35812">
    <property type="entry name" value="LIPOPROTEIN"/>
    <property type="match status" value="1"/>
</dbReference>
<evidence type="ECO:0000313" key="6">
    <source>
        <dbReference type="Proteomes" id="UP000293902"/>
    </source>
</evidence>
<dbReference type="Pfam" id="PF07603">
    <property type="entry name" value="Lcl_C"/>
    <property type="match status" value="2"/>
</dbReference>
<feature type="region of interest" description="Disordered" evidence="1">
    <location>
        <begin position="1"/>
        <end position="40"/>
    </location>
</feature>
<reference evidence="3 6" key="2">
    <citation type="submission" date="2019-02" db="EMBL/GenBank/DDBJ databases">
        <title>Complete genome sequence of Desulfobacter hydrogenophilus AcRS1.</title>
        <authorList>
            <person name="Marietou A."/>
            <person name="Lund M.B."/>
            <person name="Marshall I.P.G."/>
            <person name="Schreiber L."/>
            <person name="Jorgensen B."/>
        </authorList>
    </citation>
    <scope>NUCLEOTIDE SEQUENCE [LARGE SCALE GENOMIC DNA]</scope>
    <source>
        <strain evidence="3 6">AcRS1</strain>
    </source>
</reference>
<dbReference type="RefSeq" id="WP_111953261.1">
    <property type="nucleotide sequence ID" value="NZ_CP036313.1"/>
</dbReference>
<dbReference type="OrthoDB" id="9793251at2"/>
<feature type="domain" description="Lcl C-terminal" evidence="2">
    <location>
        <begin position="48"/>
        <end position="164"/>
    </location>
</feature>
<evidence type="ECO:0000256" key="1">
    <source>
        <dbReference type="SAM" id="MobiDB-lite"/>
    </source>
</evidence>
<feature type="compositionally biased region" description="Polar residues" evidence="1">
    <location>
        <begin position="1"/>
        <end position="28"/>
    </location>
</feature>
<sequence>MKGPFQTGQNRCWNSTGDDTDCNDSGQDGESRSGAPWPEPRFNIGQDTVTDCAVGLVWLKNAGLSDFPLSWQEALDFVADLNRKKFVGRDGWRLPRRRELFLLVSHTRINPAIVHADLFENIFNGYYWTGNTCARLPDQAWYIHAGGGRVVRGMKHQSAMVWPVHDPDEKTNQEKTIETSIDPDQRFQTKNSIVFDRETELQWMRNADVTGRAVTWSQALEKIHQLNREQADGFRDWRLPNIRELESLVALSRHSPAICGTDCFDRVQDFYWSSTTSVYEPAYAWALYTRDGYIGVGHKADAIFFVWPVRG</sequence>
<dbReference type="Proteomes" id="UP000248798">
    <property type="component" value="Unassembled WGS sequence"/>
</dbReference>
<accession>A0A328FHB3</accession>
<protein>
    <submittedName>
        <fullName evidence="3">DUF1566 domain-containing protein</fullName>
    </submittedName>
</protein>
<keyword evidence="6" id="KW-1185">Reference proteome</keyword>
<proteinExistence type="predicted"/>
<dbReference type="AlphaFoldDB" id="A0A328FHB3"/>
<dbReference type="EMBL" id="CP036313">
    <property type="protein sequence ID" value="QBH14007.1"/>
    <property type="molecule type" value="Genomic_DNA"/>
</dbReference>